<evidence type="ECO:0000313" key="6">
    <source>
        <dbReference type="Proteomes" id="UP000290657"/>
    </source>
</evidence>
<dbReference type="Pfam" id="PF12833">
    <property type="entry name" value="HTH_18"/>
    <property type="match status" value="1"/>
</dbReference>
<evidence type="ECO:0000256" key="2">
    <source>
        <dbReference type="ARBA" id="ARBA00023125"/>
    </source>
</evidence>
<sequence>MMKRVNYLDLLTQIKEINNPFSRHIFIGSIKPEYGQGESIWYDMGNGIAVSIRDFFVYEKTILTETSNVPGAVIIFNLEGAIPYVFKDQHEFIMKSNHFLLGLGSDDFQLEATFLPKIRYRTLTIGMKEELFLQLGHGINNVHEHMQKAKKFSYRLLQDGFINQQQKEILASFKDQKSFHDLLKNIFLESKTMDLTHCSLNRAAFLMNHSNEQTKYDKNRLHSLERAKELILNEYAKNLSIKEIAYKSAINECYLKKDFKAYYGMTILEMLQRRRLEVAKKLLQQNQSVQEVASNVGYKHAGHFSKLFTQYVGHSPSHFKKEYNAL</sequence>
<dbReference type="EMBL" id="PDKN01000003">
    <property type="protein sequence ID" value="RXJ57971.1"/>
    <property type="molecule type" value="Genomic_DNA"/>
</dbReference>
<evidence type="ECO:0000259" key="4">
    <source>
        <dbReference type="PROSITE" id="PS01124"/>
    </source>
</evidence>
<dbReference type="AlphaFoldDB" id="A0A4Q0XU77"/>
<comment type="caution">
    <text evidence="5">The sequence shown here is derived from an EMBL/GenBank/DDBJ whole genome shotgun (WGS) entry which is preliminary data.</text>
</comment>
<dbReference type="OrthoDB" id="5346562at2"/>
<gene>
    <name evidence="5" type="ORF">CRV04_05555</name>
</gene>
<keyword evidence="2" id="KW-0238">DNA-binding</keyword>
<evidence type="ECO:0000256" key="3">
    <source>
        <dbReference type="ARBA" id="ARBA00023163"/>
    </source>
</evidence>
<dbReference type="InterPro" id="IPR009057">
    <property type="entry name" value="Homeodomain-like_sf"/>
</dbReference>
<dbReference type="Gene3D" id="1.10.10.60">
    <property type="entry name" value="Homeodomain-like"/>
    <property type="match status" value="2"/>
</dbReference>
<keyword evidence="6" id="KW-1185">Reference proteome</keyword>
<organism evidence="5 6">
    <name type="scientific">Candidatus Marinarcus aquaticus</name>
    <dbReference type="NCBI Taxonomy" id="2044504"/>
    <lineage>
        <taxon>Bacteria</taxon>
        <taxon>Pseudomonadati</taxon>
        <taxon>Campylobacterota</taxon>
        <taxon>Epsilonproteobacteria</taxon>
        <taxon>Campylobacterales</taxon>
        <taxon>Arcobacteraceae</taxon>
        <taxon>Candidatus Marinarcus</taxon>
    </lineage>
</organism>
<feature type="domain" description="HTH araC/xylS-type" evidence="4">
    <location>
        <begin position="225"/>
        <end position="322"/>
    </location>
</feature>
<dbReference type="InterPro" id="IPR018060">
    <property type="entry name" value="HTH_AraC"/>
</dbReference>
<dbReference type="Proteomes" id="UP000290657">
    <property type="component" value="Unassembled WGS sequence"/>
</dbReference>
<dbReference type="InterPro" id="IPR018062">
    <property type="entry name" value="HTH_AraC-typ_CS"/>
</dbReference>
<reference evidence="5 6" key="1">
    <citation type="submission" date="2017-10" db="EMBL/GenBank/DDBJ databases">
        <title>Genomics of the genus Arcobacter.</title>
        <authorList>
            <person name="Perez-Cataluna A."/>
            <person name="Figueras M.J."/>
        </authorList>
    </citation>
    <scope>NUCLEOTIDE SEQUENCE [LARGE SCALE GENOMIC DNA]</scope>
    <source>
        <strain evidence="5 6">CECT 8987</strain>
    </source>
</reference>
<dbReference type="GO" id="GO:0003700">
    <property type="term" value="F:DNA-binding transcription factor activity"/>
    <property type="evidence" value="ECO:0007669"/>
    <property type="project" value="InterPro"/>
</dbReference>
<protein>
    <submittedName>
        <fullName evidence="5">AraC family transcriptional regulator</fullName>
    </submittedName>
</protein>
<dbReference type="PANTHER" id="PTHR47893">
    <property type="entry name" value="REGULATORY PROTEIN PCHR"/>
    <property type="match status" value="1"/>
</dbReference>
<dbReference type="InterPro" id="IPR020449">
    <property type="entry name" value="Tscrpt_reg_AraC-type_HTH"/>
</dbReference>
<dbReference type="PROSITE" id="PS00041">
    <property type="entry name" value="HTH_ARAC_FAMILY_1"/>
    <property type="match status" value="1"/>
</dbReference>
<dbReference type="GO" id="GO:0043565">
    <property type="term" value="F:sequence-specific DNA binding"/>
    <property type="evidence" value="ECO:0007669"/>
    <property type="project" value="InterPro"/>
</dbReference>
<dbReference type="PROSITE" id="PS01124">
    <property type="entry name" value="HTH_ARAC_FAMILY_2"/>
    <property type="match status" value="1"/>
</dbReference>
<dbReference type="InterPro" id="IPR053142">
    <property type="entry name" value="PchR_regulatory_protein"/>
</dbReference>
<accession>A0A4Q0XU77</accession>
<evidence type="ECO:0000256" key="1">
    <source>
        <dbReference type="ARBA" id="ARBA00023015"/>
    </source>
</evidence>
<keyword evidence="1" id="KW-0805">Transcription regulation</keyword>
<proteinExistence type="predicted"/>
<dbReference type="PANTHER" id="PTHR47893:SF1">
    <property type="entry name" value="REGULATORY PROTEIN PCHR"/>
    <property type="match status" value="1"/>
</dbReference>
<dbReference type="PRINTS" id="PR00032">
    <property type="entry name" value="HTHARAC"/>
</dbReference>
<dbReference type="SMART" id="SM00342">
    <property type="entry name" value="HTH_ARAC"/>
    <property type="match status" value="1"/>
</dbReference>
<name>A0A4Q0XU77_9BACT</name>
<evidence type="ECO:0000313" key="5">
    <source>
        <dbReference type="EMBL" id="RXJ57971.1"/>
    </source>
</evidence>
<keyword evidence="3" id="KW-0804">Transcription</keyword>
<dbReference type="SUPFAM" id="SSF46689">
    <property type="entry name" value="Homeodomain-like"/>
    <property type="match status" value="2"/>
</dbReference>